<organism evidence="1 2">
    <name type="scientific">Ascaris lumbricoides</name>
    <name type="common">Giant roundworm</name>
    <dbReference type="NCBI Taxonomy" id="6252"/>
    <lineage>
        <taxon>Eukaryota</taxon>
        <taxon>Metazoa</taxon>
        <taxon>Ecdysozoa</taxon>
        <taxon>Nematoda</taxon>
        <taxon>Chromadorea</taxon>
        <taxon>Rhabditida</taxon>
        <taxon>Spirurina</taxon>
        <taxon>Ascaridomorpha</taxon>
        <taxon>Ascaridoidea</taxon>
        <taxon>Ascarididae</taxon>
        <taxon>Ascaris</taxon>
    </lineage>
</organism>
<dbReference type="Proteomes" id="UP000036681">
    <property type="component" value="Unplaced"/>
</dbReference>
<dbReference type="WBParaSite" id="ALUE_0000988301-mRNA-1">
    <property type="protein sequence ID" value="ALUE_0000988301-mRNA-1"/>
    <property type="gene ID" value="ALUE_0000988301"/>
</dbReference>
<protein>
    <submittedName>
        <fullName evidence="2">Secreted protein</fullName>
    </submittedName>
</protein>
<reference evidence="2" key="1">
    <citation type="submission" date="2017-02" db="UniProtKB">
        <authorList>
            <consortium name="WormBaseParasite"/>
        </authorList>
    </citation>
    <scope>IDENTIFICATION</scope>
</reference>
<evidence type="ECO:0000313" key="1">
    <source>
        <dbReference type="Proteomes" id="UP000036681"/>
    </source>
</evidence>
<keyword evidence="1" id="KW-1185">Reference proteome</keyword>
<dbReference type="AlphaFoldDB" id="A0A0M3I0Z8"/>
<name>A0A0M3I0Z8_ASCLU</name>
<accession>A0A0M3I0Z8</accession>
<proteinExistence type="predicted"/>
<sequence>LFAECEFLTSTITVVVHSSFDTRSIGCAYKGCVLLWCVYGSSCGAYKTPRTAKHSLGCPPARTPCQTVCLNMSPMESFVS</sequence>
<evidence type="ECO:0000313" key="2">
    <source>
        <dbReference type="WBParaSite" id="ALUE_0000988301-mRNA-1"/>
    </source>
</evidence>